<accession>A0ABY6U1C1</accession>
<dbReference type="SUPFAM" id="SSF51905">
    <property type="entry name" value="FAD/NAD(P)-binding domain"/>
    <property type="match status" value="2"/>
</dbReference>
<keyword evidence="1" id="KW-0285">Flavoprotein</keyword>
<gene>
    <name evidence="5" type="ORF">CLO192961_LOCUS130547</name>
</gene>
<name>A0ABY6U1C1_BIOOC</name>
<sequence>MSPSGPTHDAIVIGAGFSGIRALWELDQLGLRVKCLEAGSDVGGAWYWNCYPGARTDSEAWVYAMNFTPDVREQWDYKERYPSQKEVQGYIRRVADHYDLVRYIQFNTRLTSARYNESDKTWTVIDQKGNATTARYFIPATGPLSIAKEPSFKGLKNFTGEWYQAASWPKDPVLFEGKRIAVIGTGATGVQIIPKLASAAKQLTVFQRTPNYVLPGRNYVIDESQAAEIKKNYAETLGRAAANPYALAMTFSGKTIRDATDPDSVRQILDAGWESGGFHFQFETLDDLFVSPESNRIASDYIRQKIHSIVRDSAMAEILCPKYPFLSKRPPCGHFYYEAFNRPNVDLVDISRDEIEMYEGGIRSTSGQGQWKFDMIIFAIGFDAATGALSEIDVRGKEGQSLGDLWARDVQTFAGVLVPGFPNMFTVCGPHIQFGNMPVILDLQMRWIGKTIRHMNDNRLIGIEVSSEAAGSWCIHLDEMFQKTLFAASAKETGSWFVGANIPGKRSAPLFYFGSVQSWLSWLEDEARQAWKDMNFSPLQI</sequence>
<keyword evidence="2" id="KW-0274">FAD</keyword>
<dbReference type="Pfam" id="PF00743">
    <property type="entry name" value="FMO-like"/>
    <property type="match status" value="1"/>
</dbReference>
<comment type="caution">
    <text evidence="5">The sequence shown here is derived from an EMBL/GenBank/DDBJ whole genome shotgun (WGS) entry which is preliminary data.</text>
</comment>
<keyword evidence="6" id="KW-1185">Reference proteome</keyword>
<keyword evidence="4" id="KW-0560">Oxidoreductase</keyword>
<evidence type="ECO:0000256" key="1">
    <source>
        <dbReference type="ARBA" id="ARBA00022630"/>
    </source>
</evidence>
<reference evidence="5 6" key="1">
    <citation type="submission" date="2019-06" db="EMBL/GenBank/DDBJ databases">
        <authorList>
            <person name="Broberg M."/>
        </authorList>
    </citation>
    <scope>NUCLEOTIDE SEQUENCE [LARGE SCALE GENOMIC DNA]</scope>
</reference>
<keyword evidence="3" id="KW-0521">NADP</keyword>
<evidence type="ECO:0000256" key="4">
    <source>
        <dbReference type="ARBA" id="ARBA00023002"/>
    </source>
</evidence>
<dbReference type="Gene3D" id="3.50.50.60">
    <property type="entry name" value="FAD/NAD(P)-binding domain"/>
    <property type="match status" value="2"/>
</dbReference>
<protein>
    <recommendedName>
        <fullName evidence="7">FAD/NAD(P)-binding domain-containing protein</fullName>
    </recommendedName>
</protein>
<evidence type="ECO:0000313" key="5">
    <source>
        <dbReference type="EMBL" id="VUC23909.1"/>
    </source>
</evidence>
<evidence type="ECO:0000256" key="2">
    <source>
        <dbReference type="ARBA" id="ARBA00022827"/>
    </source>
</evidence>
<proteinExistence type="predicted"/>
<evidence type="ECO:0000313" key="6">
    <source>
        <dbReference type="Proteomes" id="UP000766486"/>
    </source>
</evidence>
<dbReference type="Proteomes" id="UP000766486">
    <property type="component" value="Unassembled WGS sequence"/>
</dbReference>
<evidence type="ECO:0000256" key="3">
    <source>
        <dbReference type="ARBA" id="ARBA00022857"/>
    </source>
</evidence>
<evidence type="ECO:0008006" key="7">
    <source>
        <dbReference type="Google" id="ProtNLM"/>
    </source>
</evidence>
<dbReference type="InterPro" id="IPR050775">
    <property type="entry name" value="FAD-binding_Monooxygenases"/>
</dbReference>
<organism evidence="5 6">
    <name type="scientific">Bionectria ochroleuca</name>
    <name type="common">Gliocladium roseum</name>
    <dbReference type="NCBI Taxonomy" id="29856"/>
    <lineage>
        <taxon>Eukaryota</taxon>
        <taxon>Fungi</taxon>
        <taxon>Dikarya</taxon>
        <taxon>Ascomycota</taxon>
        <taxon>Pezizomycotina</taxon>
        <taxon>Sordariomycetes</taxon>
        <taxon>Hypocreomycetidae</taxon>
        <taxon>Hypocreales</taxon>
        <taxon>Bionectriaceae</taxon>
        <taxon>Clonostachys</taxon>
    </lineage>
</organism>
<dbReference type="InterPro" id="IPR020946">
    <property type="entry name" value="Flavin_mOase-like"/>
</dbReference>
<dbReference type="InterPro" id="IPR036188">
    <property type="entry name" value="FAD/NAD-bd_sf"/>
</dbReference>
<dbReference type="EMBL" id="CABFNS010000714">
    <property type="protein sequence ID" value="VUC23909.1"/>
    <property type="molecule type" value="Genomic_DNA"/>
</dbReference>
<dbReference type="PRINTS" id="PR00411">
    <property type="entry name" value="PNDRDTASEI"/>
</dbReference>
<dbReference type="PANTHER" id="PTHR43098">
    <property type="entry name" value="L-ORNITHINE N(5)-MONOOXYGENASE-RELATED"/>
    <property type="match status" value="1"/>
</dbReference>
<dbReference type="PANTHER" id="PTHR43098:SF5">
    <property type="entry name" value="DUAL-FUNCTIONAL MONOOXYGENASE_METHYLTRANSFERASE PSOF"/>
    <property type="match status" value="1"/>
</dbReference>